<feature type="compositionally biased region" description="Basic and acidic residues" evidence="1">
    <location>
        <begin position="1"/>
        <end position="13"/>
    </location>
</feature>
<comment type="caution">
    <text evidence="2">The sequence shown here is derived from an EMBL/GenBank/DDBJ whole genome shotgun (WGS) entry which is preliminary data.</text>
</comment>
<dbReference type="AlphaFoldDB" id="A0AAN8ZID7"/>
<dbReference type="PANTHER" id="PTHR46871:SF1">
    <property type="entry name" value="BROMO-ADJACENT HOMOLOGY (BAH) DOMAIN-CONTAINING PROTEIN"/>
    <property type="match status" value="1"/>
</dbReference>
<evidence type="ECO:0008006" key="4">
    <source>
        <dbReference type="Google" id="ProtNLM"/>
    </source>
</evidence>
<reference evidence="2 3" key="1">
    <citation type="submission" date="2023-12" db="EMBL/GenBank/DDBJ databases">
        <title>A high-quality genome assembly for Dillenia turbinata (Dilleniales).</title>
        <authorList>
            <person name="Chanderbali A."/>
        </authorList>
    </citation>
    <scope>NUCLEOTIDE SEQUENCE [LARGE SCALE GENOMIC DNA]</scope>
    <source>
        <strain evidence="2">LSX21</strain>
        <tissue evidence="2">Leaf</tissue>
    </source>
</reference>
<dbReference type="Proteomes" id="UP001370490">
    <property type="component" value="Unassembled WGS sequence"/>
</dbReference>
<evidence type="ECO:0000256" key="1">
    <source>
        <dbReference type="SAM" id="MobiDB-lite"/>
    </source>
</evidence>
<feature type="non-terminal residue" evidence="2">
    <location>
        <position position="1"/>
    </location>
</feature>
<sequence length="150" mass="16578">EGLTEEEKAKNEPDELGAMQMTESRCSRCSERKVGVREIIQAGLGERYQLECMSCGHTWYASRDEVSMLTIDAPSSAKNVGTAPWATAKFEDVEKKLTSPRESERSGVDPLKKSTQPYVPFLDSQKSFNKSKADDKPKPDDTSGAAKKAE</sequence>
<name>A0AAN8ZID7_9MAGN</name>
<gene>
    <name evidence="2" type="ORF">RJ641_035540</name>
</gene>
<accession>A0AAN8ZID7</accession>
<dbReference type="EMBL" id="JBAMMX010000008">
    <property type="protein sequence ID" value="KAK6935385.1"/>
    <property type="molecule type" value="Genomic_DNA"/>
</dbReference>
<feature type="region of interest" description="Disordered" evidence="1">
    <location>
        <begin position="90"/>
        <end position="150"/>
    </location>
</feature>
<dbReference type="PANTHER" id="PTHR46871">
    <property type="entry name" value="BROMO-ADJACENT HOMOLOGY (BAH) DOMAIN-CONTAINING PROTEIN"/>
    <property type="match status" value="1"/>
</dbReference>
<feature type="compositionally biased region" description="Basic and acidic residues" evidence="1">
    <location>
        <begin position="90"/>
        <end position="112"/>
    </location>
</feature>
<organism evidence="2 3">
    <name type="scientific">Dillenia turbinata</name>
    <dbReference type="NCBI Taxonomy" id="194707"/>
    <lineage>
        <taxon>Eukaryota</taxon>
        <taxon>Viridiplantae</taxon>
        <taxon>Streptophyta</taxon>
        <taxon>Embryophyta</taxon>
        <taxon>Tracheophyta</taxon>
        <taxon>Spermatophyta</taxon>
        <taxon>Magnoliopsida</taxon>
        <taxon>eudicotyledons</taxon>
        <taxon>Gunneridae</taxon>
        <taxon>Pentapetalae</taxon>
        <taxon>Dilleniales</taxon>
        <taxon>Dilleniaceae</taxon>
        <taxon>Dillenia</taxon>
    </lineage>
</organism>
<evidence type="ECO:0000313" key="2">
    <source>
        <dbReference type="EMBL" id="KAK6935385.1"/>
    </source>
</evidence>
<keyword evidence="3" id="KW-1185">Reference proteome</keyword>
<protein>
    <recommendedName>
        <fullName evidence="4">TFIIS central domain-containing protein</fullName>
    </recommendedName>
</protein>
<feature type="region of interest" description="Disordered" evidence="1">
    <location>
        <begin position="1"/>
        <end position="22"/>
    </location>
</feature>
<evidence type="ECO:0000313" key="3">
    <source>
        <dbReference type="Proteomes" id="UP001370490"/>
    </source>
</evidence>
<proteinExistence type="predicted"/>
<feature type="compositionally biased region" description="Basic and acidic residues" evidence="1">
    <location>
        <begin position="131"/>
        <end position="150"/>
    </location>
</feature>